<reference evidence="2 3" key="1">
    <citation type="submission" date="2018-06" db="EMBL/GenBank/DDBJ databases">
        <authorList>
            <consortium name="Pathogen Informatics"/>
            <person name="Doyle S."/>
        </authorList>
    </citation>
    <scope>NUCLEOTIDE SEQUENCE [LARGE SCALE GENOMIC DNA]</scope>
    <source>
        <strain evidence="2 3">NCTC10283</strain>
    </source>
</reference>
<proteinExistence type="predicted"/>
<evidence type="ECO:0000256" key="1">
    <source>
        <dbReference type="SAM" id="SignalP"/>
    </source>
</evidence>
<dbReference type="EMBL" id="UFSO01000002">
    <property type="protein sequence ID" value="SSY71179.1"/>
    <property type="molecule type" value="Genomic_DNA"/>
</dbReference>
<dbReference type="STRING" id="1120980.GCA_000745955_02683"/>
<keyword evidence="1" id="KW-0732">Signal</keyword>
<evidence type="ECO:0000313" key="2">
    <source>
        <dbReference type="EMBL" id="SSY71179.1"/>
    </source>
</evidence>
<organism evidence="2 3">
    <name type="scientific">Alysiella crassa</name>
    <dbReference type="NCBI Taxonomy" id="153491"/>
    <lineage>
        <taxon>Bacteria</taxon>
        <taxon>Pseudomonadati</taxon>
        <taxon>Pseudomonadota</taxon>
        <taxon>Betaproteobacteria</taxon>
        <taxon>Neisseriales</taxon>
        <taxon>Neisseriaceae</taxon>
        <taxon>Alysiella</taxon>
    </lineage>
</organism>
<keyword evidence="3" id="KW-1185">Reference proteome</keyword>
<dbReference type="AlphaFoldDB" id="A0A376BN80"/>
<accession>A0A376BN80</accession>
<sequence>MKKTIFLLLVLICSSSVFANNDLKNKPLSYEHGLELYNEEARHYQVSAILYLCAIEYLRRAHPEFPLTAENFQRVRQSVDEFMTLQNTVPNSPANFYANIYADYFTEADWQQFEQEKRAIDGVLRKKLILHHQQLRERMIKEWLLENFVLSVFLQILDNDLGLPKRY</sequence>
<evidence type="ECO:0000313" key="3">
    <source>
        <dbReference type="Proteomes" id="UP000254209"/>
    </source>
</evidence>
<feature type="signal peptide" evidence="1">
    <location>
        <begin position="1"/>
        <end position="19"/>
    </location>
</feature>
<dbReference type="RefSeq" id="WP_034296054.1">
    <property type="nucleotide sequence ID" value="NZ_UFSO01000002.1"/>
</dbReference>
<gene>
    <name evidence="2" type="ORF">NCTC10283_01319</name>
</gene>
<feature type="chain" id="PRO_5017053375" evidence="1">
    <location>
        <begin position="20"/>
        <end position="167"/>
    </location>
</feature>
<protein>
    <submittedName>
        <fullName evidence="2">Uncharacterized protein</fullName>
    </submittedName>
</protein>
<name>A0A376BN80_9NEIS</name>
<dbReference type="Proteomes" id="UP000254209">
    <property type="component" value="Unassembled WGS sequence"/>
</dbReference>